<feature type="transmembrane region" description="Helical" evidence="1">
    <location>
        <begin position="36"/>
        <end position="55"/>
    </location>
</feature>
<name>A0A7S2UU91_9STRA</name>
<accession>A0A7S2UU91</accession>
<evidence type="ECO:0000313" key="2">
    <source>
        <dbReference type="EMBL" id="CAD9827837.1"/>
    </source>
</evidence>
<dbReference type="AlphaFoldDB" id="A0A7S2UU91"/>
<evidence type="ECO:0000256" key="1">
    <source>
        <dbReference type="SAM" id="Phobius"/>
    </source>
</evidence>
<keyword evidence="1" id="KW-1133">Transmembrane helix</keyword>
<proteinExistence type="predicted"/>
<gene>
    <name evidence="2" type="ORF">ASEP1449_LOCUS19672</name>
</gene>
<reference evidence="2" key="1">
    <citation type="submission" date="2021-01" db="EMBL/GenBank/DDBJ databases">
        <authorList>
            <person name="Corre E."/>
            <person name="Pelletier E."/>
            <person name="Niang G."/>
            <person name="Scheremetjew M."/>
            <person name="Finn R."/>
            <person name="Kale V."/>
            <person name="Holt S."/>
            <person name="Cochrane G."/>
            <person name="Meng A."/>
            <person name="Brown T."/>
            <person name="Cohen L."/>
        </authorList>
    </citation>
    <scope>NUCLEOTIDE SEQUENCE</scope>
    <source>
        <strain evidence="2">CCMP2084</strain>
    </source>
</reference>
<dbReference type="EMBL" id="HBHQ01028986">
    <property type="protein sequence ID" value="CAD9827837.1"/>
    <property type="molecule type" value="Transcribed_RNA"/>
</dbReference>
<keyword evidence="1" id="KW-0472">Membrane</keyword>
<sequence length="481" mass="52535">MWGGERKRTHFSIWSDSHFGQSNQIFGICHKRRCSAVVWAVLSQVWLLVSIQVLATSFVPGVVATEKVDGTCLFPVGKTGSGLSTRRAVEFEQLNLRGGGGGGETLLQVATTVGVPAESEVVMNMENSCQSTLRVVFSDVDGTLVHYSEKPQNELDADPVNPILYLPPSKTGMRGIISSRTLQLCRKVRQSPAGSNKLVCFVLISGMRTSTLLQRLPFLPKADAYCCEAGGRIFYPIELNSEMGSKNKSIVAIIHPKSFLGASEDDLKPFGLIEDMEWKSQMAQLDAAGSDGYNDVPMVQRKGSLWDYARALVSHGYTIDSTGYSSCFRVNRKQQDPSQIGIRQWDALTSGTLMPSLSADAYGLDSSVNLGCVDFYPRHSGKKNCCEYLVKRFCDDLSGDAASKLSEFAVCLCDDDNDLEMAMACQHAFVPSISSSSMTETIRANPHQFTLTENTETMTVMTAATEAALTLVLKSIDKNNT</sequence>
<keyword evidence="1" id="KW-0812">Transmembrane</keyword>
<protein>
    <submittedName>
        <fullName evidence="2">Uncharacterized protein</fullName>
    </submittedName>
</protein>
<organism evidence="2">
    <name type="scientific">Attheya septentrionalis</name>
    <dbReference type="NCBI Taxonomy" id="420275"/>
    <lineage>
        <taxon>Eukaryota</taxon>
        <taxon>Sar</taxon>
        <taxon>Stramenopiles</taxon>
        <taxon>Ochrophyta</taxon>
        <taxon>Bacillariophyta</taxon>
        <taxon>Coscinodiscophyceae</taxon>
        <taxon>Chaetocerotophycidae</taxon>
        <taxon>Chaetocerotales</taxon>
        <taxon>Attheyaceae</taxon>
        <taxon>Attheya</taxon>
    </lineage>
</organism>